<dbReference type="GO" id="GO:0016020">
    <property type="term" value="C:membrane"/>
    <property type="evidence" value="ECO:0007669"/>
    <property type="project" value="InterPro"/>
</dbReference>
<name>A0AA88ILP5_TACVA</name>
<comment type="similarity">
    <text evidence="1">Belongs to the tumor necrosis factor family.</text>
</comment>
<proteinExistence type="inferred from homology"/>
<dbReference type="SUPFAM" id="SSF49842">
    <property type="entry name" value="TNF-like"/>
    <property type="match status" value="1"/>
</dbReference>
<dbReference type="GO" id="GO:0005164">
    <property type="term" value="F:tumor necrosis factor receptor binding"/>
    <property type="evidence" value="ECO:0007669"/>
    <property type="project" value="InterPro"/>
</dbReference>
<keyword evidence="5" id="KW-1185">Reference proteome</keyword>
<reference evidence="4" key="1">
    <citation type="submission" date="2023-08" db="EMBL/GenBank/DDBJ databases">
        <title>Pelteobagrus vachellii genome.</title>
        <authorList>
            <person name="Liu H."/>
        </authorList>
    </citation>
    <scope>NUCLEOTIDE SEQUENCE</scope>
    <source>
        <strain evidence="4">PRFRI_2022a</strain>
        <tissue evidence="4">Muscle</tissue>
    </source>
</reference>
<keyword evidence="2" id="KW-0812">Transmembrane</keyword>
<evidence type="ECO:0000256" key="1">
    <source>
        <dbReference type="ARBA" id="ARBA00008670"/>
    </source>
</evidence>
<evidence type="ECO:0000313" key="5">
    <source>
        <dbReference type="Proteomes" id="UP001187315"/>
    </source>
</evidence>
<accession>A0AA88ILP5</accession>
<keyword evidence="2" id="KW-0472">Membrane</keyword>
<sequence>MAHAARAHVTWMSAVIIVAVTVSCVTWLIVSRETRVIILNGTSVADMFRFPASRAYCLCKVINNTEKDEYLRWKKMWCDNISLNESNNIWMTVQETGVYMVYVQLTYGLKTSSRVDLSMILEFSYAEGTEEFTGAFDTRQPTENEQDAHLSKFFLLKMKAGNRLSIKAYPKDMIKYDDHHPFTSFITIVRYADWSG</sequence>
<dbReference type="Pfam" id="PF00229">
    <property type="entry name" value="TNF"/>
    <property type="match status" value="1"/>
</dbReference>
<protein>
    <recommendedName>
        <fullName evidence="3">THD domain-containing protein</fullName>
    </recommendedName>
</protein>
<dbReference type="Proteomes" id="UP001187315">
    <property type="component" value="Unassembled WGS sequence"/>
</dbReference>
<comment type="caution">
    <text evidence="4">The sequence shown here is derived from an EMBL/GenBank/DDBJ whole genome shotgun (WGS) entry which is preliminary data.</text>
</comment>
<dbReference type="GO" id="GO:0006955">
    <property type="term" value="P:immune response"/>
    <property type="evidence" value="ECO:0007669"/>
    <property type="project" value="InterPro"/>
</dbReference>
<dbReference type="InterPro" id="IPR008983">
    <property type="entry name" value="Tumour_necrosis_fac-like_dom"/>
</dbReference>
<gene>
    <name evidence="4" type="ORF">Q7C36_022607</name>
</gene>
<dbReference type="EMBL" id="JAVHJS010000025">
    <property type="protein sequence ID" value="KAK2816336.1"/>
    <property type="molecule type" value="Genomic_DNA"/>
</dbReference>
<evidence type="ECO:0000259" key="3">
    <source>
        <dbReference type="Pfam" id="PF00229"/>
    </source>
</evidence>
<feature type="domain" description="THD" evidence="3">
    <location>
        <begin position="84"/>
        <end position="185"/>
    </location>
</feature>
<dbReference type="InterPro" id="IPR006052">
    <property type="entry name" value="TNF_dom"/>
</dbReference>
<organism evidence="4 5">
    <name type="scientific">Tachysurus vachellii</name>
    <name type="common">Darkbarbel catfish</name>
    <name type="synonym">Pelteobagrus vachellii</name>
    <dbReference type="NCBI Taxonomy" id="175792"/>
    <lineage>
        <taxon>Eukaryota</taxon>
        <taxon>Metazoa</taxon>
        <taxon>Chordata</taxon>
        <taxon>Craniata</taxon>
        <taxon>Vertebrata</taxon>
        <taxon>Euteleostomi</taxon>
        <taxon>Actinopterygii</taxon>
        <taxon>Neopterygii</taxon>
        <taxon>Teleostei</taxon>
        <taxon>Ostariophysi</taxon>
        <taxon>Siluriformes</taxon>
        <taxon>Bagridae</taxon>
        <taxon>Tachysurus</taxon>
    </lineage>
</organism>
<dbReference type="AlphaFoldDB" id="A0AA88ILP5"/>
<evidence type="ECO:0000313" key="4">
    <source>
        <dbReference type="EMBL" id="KAK2816336.1"/>
    </source>
</evidence>
<feature type="transmembrane region" description="Helical" evidence="2">
    <location>
        <begin position="12"/>
        <end position="30"/>
    </location>
</feature>
<keyword evidence="2" id="KW-1133">Transmembrane helix</keyword>
<dbReference type="Gene3D" id="2.60.120.40">
    <property type="match status" value="1"/>
</dbReference>
<dbReference type="PROSITE" id="PS51257">
    <property type="entry name" value="PROKAR_LIPOPROTEIN"/>
    <property type="match status" value="1"/>
</dbReference>
<evidence type="ECO:0000256" key="2">
    <source>
        <dbReference type="SAM" id="Phobius"/>
    </source>
</evidence>